<proteinExistence type="predicted"/>
<evidence type="ECO:0000259" key="2">
    <source>
        <dbReference type="Pfam" id="PF12222"/>
    </source>
</evidence>
<sequence>MGHRRPLLLRRLPRRPIRPHRRRLARRRRAPPHLHPEPTPAGIFWTVQKDVTRYAALLRDDDGLLLSVMLENIVNPALTGVFHVNVSLSFYPADADADADDAKPTMFDEPADAVVPISAENSTADRGFWFRIANGTENNARKTLAGIPPNTYRAALEVFASAHGDDEFWYSNPPDSYIEKNNLTTRRGNAAFREIVVSVDGQFAGSVVPFPVIFAGGINPLFWAPVVGLGAFDLPSFTLDLTPFLGLLLDRNKSHEIGLAVTDAIDFWLVDANLHLWLDRNSDSVAAALTTYLAPNISISRRYSSHSLNGTFKIEAGRKSRFAGWVNSSAGNLTTEVAQKLKFKSSVVFANDGQLKTVNMKAKQKTDVVLHAENAKAALFRSSVKTKYPFSMVTATVDGENATYTASTNLSHTLYEETSKVFDKTVQTNAVTDRQDAGGWMAVRDHDVIAGSAGTRQTYQYRDGGGVYRRTVAVRDGVILSDDTTKSYGFATS</sequence>
<dbReference type="InterPro" id="IPR056948">
    <property type="entry name" value="PNGaseA_N"/>
</dbReference>
<evidence type="ECO:0000256" key="1">
    <source>
        <dbReference type="SAM" id="MobiDB-lite"/>
    </source>
</evidence>
<protein>
    <recommendedName>
        <fullName evidence="2">Peptide N-acetyl-beta-D-glucosaminyl asparaginase amidase A N-terminal domain-containing protein</fullName>
    </recommendedName>
</protein>
<dbReference type="InterPro" id="IPR021102">
    <property type="entry name" value="PNGase_A"/>
</dbReference>
<evidence type="ECO:0000313" key="3">
    <source>
        <dbReference type="EMBL" id="CAD1839852.1"/>
    </source>
</evidence>
<feature type="compositionally biased region" description="Basic residues" evidence="1">
    <location>
        <begin position="19"/>
        <end position="32"/>
    </location>
</feature>
<name>A0A6V7Q9Q0_ANACO</name>
<dbReference type="PANTHER" id="PTHR31104">
    <property type="entry name" value="PEPTIDE-N4-(N-ACETYL-BETA-GLUCOSAMINYL)ASPARAGINE AMIDASE A PROTEIN"/>
    <property type="match status" value="1"/>
</dbReference>
<dbReference type="EMBL" id="LR862134">
    <property type="protein sequence ID" value="CAD1839852.1"/>
    <property type="molecule type" value="Genomic_DNA"/>
</dbReference>
<accession>A0A6V7Q9Q0</accession>
<gene>
    <name evidence="3" type="ORF">CB5_LOCUS23063</name>
</gene>
<organism evidence="3">
    <name type="scientific">Ananas comosus var. bracteatus</name>
    <name type="common">red pineapple</name>
    <dbReference type="NCBI Taxonomy" id="296719"/>
    <lineage>
        <taxon>Eukaryota</taxon>
        <taxon>Viridiplantae</taxon>
        <taxon>Streptophyta</taxon>
        <taxon>Embryophyta</taxon>
        <taxon>Tracheophyta</taxon>
        <taxon>Spermatophyta</taxon>
        <taxon>Magnoliopsida</taxon>
        <taxon>Liliopsida</taxon>
        <taxon>Poales</taxon>
        <taxon>Bromeliaceae</taxon>
        <taxon>Bromelioideae</taxon>
        <taxon>Ananas</taxon>
    </lineage>
</organism>
<dbReference type="AlphaFoldDB" id="A0A6V7Q9Q0"/>
<feature type="region of interest" description="Disordered" evidence="1">
    <location>
        <begin position="19"/>
        <end position="39"/>
    </location>
</feature>
<feature type="domain" description="Peptide N-acetyl-beta-D-glucosaminyl asparaginase amidase A N-terminal" evidence="2">
    <location>
        <begin position="36"/>
        <end position="292"/>
    </location>
</feature>
<dbReference type="Pfam" id="PF12222">
    <property type="entry name" value="PNGaseA"/>
    <property type="match status" value="1"/>
</dbReference>
<reference evidence="3" key="1">
    <citation type="submission" date="2020-07" db="EMBL/GenBank/DDBJ databases">
        <authorList>
            <person name="Lin J."/>
        </authorList>
    </citation>
    <scope>NUCLEOTIDE SEQUENCE</scope>
</reference>